<accession>A0ACC1JBQ6</accession>
<gene>
    <name evidence="1" type="primary">nte1</name>
    <name evidence="1" type="ORF">FBU59_002346</name>
</gene>
<evidence type="ECO:0000313" key="1">
    <source>
        <dbReference type="EMBL" id="KAJ1945303.1"/>
    </source>
</evidence>
<keyword evidence="2" id="KW-1185">Reference proteome</keyword>
<dbReference type="EMBL" id="JANBPW010001265">
    <property type="protein sequence ID" value="KAJ1945303.1"/>
    <property type="molecule type" value="Genomic_DNA"/>
</dbReference>
<protein>
    <submittedName>
        <fullName evidence="1">Nte1p</fullName>
    </submittedName>
</protein>
<feature type="non-terminal residue" evidence="1">
    <location>
        <position position="887"/>
    </location>
</feature>
<evidence type="ECO:0000313" key="2">
    <source>
        <dbReference type="Proteomes" id="UP001150603"/>
    </source>
</evidence>
<sequence length="887" mass="97245">MAAFERLVKPEPLLTIDSQPSQAGFLARSIYWILQSIGFVVTSVVLVIGYGVFVVLLPGFYNLAIYLVHGSSSVVFCTLLALALGIIGLYYFRYYYAAPPKEQPNAHDDHKSATDSGFDLHPDVVARGDDGDSMSSYLASLESRNSRGTGFPTDFLNMFMKSISIFGYIEEPVFHEFSRQLQTRRLLAGERMFDNDGDRDDQNFYVVIDGQVQIYLVDETDQQEILQESAERMSPNDTGDSYAATTGEGSSWSASFDDLDTDYVSDMNEQQAGELDSEPAGSAILLNEIGPGDVLSSLFSILSLFTEGVPLRQHVHSDPSAGHHAGVRPDDQLPGMDAGGILRSMHLQDTVRPNVIARATTDTTLAMIPANAFQRVTRLYPKAAAHILQVILTRLQRVTFATLYDYLDVPQELVAVECNIGELARYPMDNSNALQAIKSIYASSTPEQTSRPTALSPLLGAPRTVPGTELPSHVHRFGAATGLQASWKISHAMLSALAKQVAQKQPTENEPEASLELPEAAKITRKNSTQDHHPCHRRAGSDSVPLSGVPTSENIEQLRNDVLHKLCLSIGLNPDTPDGRYPQTDADTQTRSSAGAMSPLPHQSTPTSRRSSTHRKLPRTEHFLPLLQSIDLPASQQRAASGTPPLPLSEIPSLANELELYCVPDNFTLVEQGERPAGLFIILDGVVEVTPRKSAAALAHGEGAYSASSANSEQISTLTGRMAKLARKGNREMERKEQPKPQGNDQTNHGHDIDDEYGGTMDGGRRLRRRSPKQPQGNAAKTYTLGAGDLVGYLPALTDMASFCTARTRGRVIVGMVSRWALDRICERYPIILMTLSRRITSQLPPVVLNIDYALEWAHVRAGQMVYRRGEMTDAVYVVITGRLRAF</sequence>
<proteinExistence type="predicted"/>
<reference evidence="1" key="1">
    <citation type="submission" date="2022-07" db="EMBL/GenBank/DDBJ databases">
        <title>Phylogenomic reconstructions and comparative analyses of Kickxellomycotina fungi.</title>
        <authorList>
            <person name="Reynolds N.K."/>
            <person name="Stajich J.E."/>
            <person name="Barry K."/>
            <person name="Grigoriev I.V."/>
            <person name="Crous P."/>
            <person name="Smith M.E."/>
        </authorList>
    </citation>
    <scope>NUCLEOTIDE SEQUENCE</scope>
    <source>
        <strain evidence="1">NRRL 5244</strain>
    </source>
</reference>
<dbReference type="Proteomes" id="UP001150603">
    <property type="component" value="Unassembled WGS sequence"/>
</dbReference>
<organism evidence="1 2">
    <name type="scientific">Linderina macrospora</name>
    <dbReference type="NCBI Taxonomy" id="4868"/>
    <lineage>
        <taxon>Eukaryota</taxon>
        <taxon>Fungi</taxon>
        <taxon>Fungi incertae sedis</taxon>
        <taxon>Zoopagomycota</taxon>
        <taxon>Kickxellomycotina</taxon>
        <taxon>Kickxellomycetes</taxon>
        <taxon>Kickxellales</taxon>
        <taxon>Kickxellaceae</taxon>
        <taxon>Linderina</taxon>
    </lineage>
</organism>
<comment type="caution">
    <text evidence="1">The sequence shown here is derived from an EMBL/GenBank/DDBJ whole genome shotgun (WGS) entry which is preliminary data.</text>
</comment>
<name>A0ACC1JBQ6_9FUNG</name>